<protein>
    <submittedName>
        <fullName evidence="3">359_t:CDS:1</fullName>
    </submittedName>
</protein>
<dbReference type="Proteomes" id="UP000789508">
    <property type="component" value="Unassembled WGS sequence"/>
</dbReference>
<feature type="compositionally biased region" description="Low complexity" evidence="1">
    <location>
        <begin position="128"/>
        <end position="144"/>
    </location>
</feature>
<dbReference type="EMBL" id="CAJVPS010000692">
    <property type="protein sequence ID" value="CAG8503687.1"/>
    <property type="molecule type" value="Genomic_DNA"/>
</dbReference>
<keyword evidence="4" id="KW-1185">Reference proteome</keyword>
<comment type="caution">
    <text evidence="3">The sequence shown here is derived from an EMBL/GenBank/DDBJ whole genome shotgun (WGS) entry which is preliminary data.</text>
</comment>
<accession>A0A9N9F1X9</accession>
<feature type="compositionally biased region" description="Basic and acidic residues" evidence="1">
    <location>
        <begin position="89"/>
        <end position="108"/>
    </location>
</feature>
<sequence>METKNDASQDLLLKKEERTEEDNSDNTGVYAKKGTNQERLLNLWGRNDQEAPYTPPYNNNNNGGGNSSNANNNYDGSYRDYRPSYGRRHTYDRYEQDKTLEDYKKGGDEMTVGGEHPQRSQEKPPTPEFITTTDTEITATPSTEPETSDPAKLNEKNKDDDAKVSPPIIKAFHTGKPNGKRLLLRFVQFLSSAGAFGFIVGAPIYSGESTPFNDKFAVICLYIISVVSALTSLYFLAIYCIRRSNRGDKIKQWILLIVDLFFAIVWGADVMILIGTDHCSPGDHNHW</sequence>
<feature type="compositionally biased region" description="Basic and acidic residues" evidence="1">
    <location>
        <begin position="152"/>
        <end position="162"/>
    </location>
</feature>
<keyword evidence="2" id="KW-0472">Membrane</keyword>
<keyword evidence="2" id="KW-1133">Transmembrane helix</keyword>
<feature type="compositionally biased region" description="Low complexity" evidence="1">
    <location>
        <begin position="57"/>
        <end position="76"/>
    </location>
</feature>
<proteinExistence type="predicted"/>
<feature type="transmembrane region" description="Helical" evidence="2">
    <location>
        <begin position="253"/>
        <end position="274"/>
    </location>
</feature>
<dbReference type="OrthoDB" id="3253553at2759"/>
<evidence type="ECO:0000256" key="2">
    <source>
        <dbReference type="SAM" id="Phobius"/>
    </source>
</evidence>
<reference evidence="3" key="1">
    <citation type="submission" date="2021-06" db="EMBL/GenBank/DDBJ databases">
        <authorList>
            <person name="Kallberg Y."/>
            <person name="Tangrot J."/>
            <person name="Rosling A."/>
        </authorList>
    </citation>
    <scope>NUCLEOTIDE SEQUENCE</scope>
    <source>
        <strain evidence="3">FL130A</strain>
    </source>
</reference>
<feature type="compositionally biased region" description="Basic and acidic residues" evidence="1">
    <location>
        <begin position="1"/>
        <end position="18"/>
    </location>
</feature>
<gene>
    <name evidence="3" type="ORF">ALEPTO_LOCUS3615</name>
</gene>
<dbReference type="AlphaFoldDB" id="A0A9N9F1X9"/>
<feature type="region of interest" description="Disordered" evidence="1">
    <location>
        <begin position="1"/>
        <end position="162"/>
    </location>
</feature>
<feature type="transmembrane region" description="Helical" evidence="2">
    <location>
        <begin position="182"/>
        <end position="204"/>
    </location>
</feature>
<evidence type="ECO:0000256" key="1">
    <source>
        <dbReference type="SAM" id="MobiDB-lite"/>
    </source>
</evidence>
<evidence type="ECO:0000313" key="3">
    <source>
        <dbReference type="EMBL" id="CAG8503687.1"/>
    </source>
</evidence>
<evidence type="ECO:0000313" key="4">
    <source>
        <dbReference type="Proteomes" id="UP000789508"/>
    </source>
</evidence>
<organism evidence="3 4">
    <name type="scientific">Ambispora leptoticha</name>
    <dbReference type="NCBI Taxonomy" id="144679"/>
    <lineage>
        <taxon>Eukaryota</taxon>
        <taxon>Fungi</taxon>
        <taxon>Fungi incertae sedis</taxon>
        <taxon>Mucoromycota</taxon>
        <taxon>Glomeromycotina</taxon>
        <taxon>Glomeromycetes</taxon>
        <taxon>Archaeosporales</taxon>
        <taxon>Ambisporaceae</taxon>
        <taxon>Ambispora</taxon>
    </lineage>
</organism>
<keyword evidence="2" id="KW-0812">Transmembrane</keyword>
<name>A0A9N9F1X9_9GLOM</name>
<feature type="transmembrane region" description="Helical" evidence="2">
    <location>
        <begin position="216"/>
        <end position="241"/>
    </location>
</feature>